<dbReference type="Proteomes" id="UP000275846">
    <property type="component" value="Unassembled WGS sequence"/>
</dbReference>
<dbReference type="AlphaFoldDB" id="A0A183SCH7"/>
<proteinExistence type="predicted"/>
<dbReference type="SUPFAM" id="SSF117281">
    <property type="entry name" value="Kelch motif"/>
    <property type="match status" value="1"/>
</dbReference>
<protein>
    <submittedName>
        <fullName evidence="1 3">Uncharacterized protein</fullName>
    </submittedName>
</protein>
<reference evidence="3" key="1">
    <citation type="submission" date="2016-06" db="UniProtKB">
        <authorList>
            <consortium name="WormBaseParasite"/>
        </authorList>
    </citation>
    <scope>IDENTIFICATION</scope>
</reference>
<evidence type="ECO:0000313" key="3">
    <source>
        <dbReference type="WBParaSite" id="SSLN_0000199301-mRNA-1"/>
    </source>
</evidence>
<dbReference type="InterPro" id="IPR015915">
    <property type="entry name" value="Kelch-typ_b-propeller"/>
</dbReference>
<evidence type="ECO:0000313" key="2">
    <source>
        <dbReference type="Proteomes" id="UP000275846"/>
    </source>
</evidence>
<dbReference type="OrthoDB" id="8185403at2759"/>
<evidence type="ECO:0000313" key="1">
    <source>
        <dbReference type="EMBL" id="VDL88310.1"/>
    </source>
</evidence>
<dbReference type="Gene3D" id="2.120.10.80">
    <property type="entry name" value="Kelch-type beta propeller"/>
    <property type="match status" value="1"/>
</dbReference>
<accession>A0A183SCH7</accession>
<reference evidence="1 2" key="2">
    <citation type="submission" date="2018-11" db="EMBL/GenBank/DDBJ databases">
        <authorList>
            <consortium name="Pathogen Informatics"/>
        </authorList>
    </citation>
    <scope>NUCLEOTIDE SEQUENCE [LARGE SCALE GENOMIC DNA]</scope>
    <source>
        <strain evidence="1 2">NST_G2</strain>
    </source>
</reference>
<name>A0A183SCH7_SCHSO</name>
<gene>
    <name evidence="1" type="ORF">SSLN_LOCUS1925</name>
</gene>
<keyword evidence="2" id="KW-1185">Reference proteome</keyword>
<dbReference type="WBParaSite" id="SSLN_0000199301-mRNA-1">
    <property type="protein sequence ID" value="SSLN_0000199301-mRNA-1"/>
    <property type="gene ID" value="SSLN_0000199301"/>
</dbReference>
<sequence length="192" mass="21470">MNPNRWFNLPDMREKRNGPAAVCLPGDSRVFVFTGSNGSYLASVEFCRLETDWEEATATSARTADFWQAAAPMRTARYAPAATLFRGRIIVAGGENLRSINGGWSRLSRLNVVEMFTPPDASCPLGHWTELTEMKQDRWHFTLLTSADAVFALGGSWGMHDCHPLVLHSFSLIHALLHKAHLKRQKNNSICL</sequence>
<organism evidence="3">
    <name type="scientific">Schistocephalus solidus</name>
    <name type="common">Tapeworm</name>
    <dbReference type="NCBI Taxonomy" id="70667"/>
    <lineage>
        <taxon>Eukaryota</taxon>
        <taxon>Metazoa</taxon>
        <taxon>Spiralia</taxon>
        <taxon>Lophotrochozoa</taxon>
        <taxon>Platyhelminthes</taxon>
        <taxon>Cestoda</taxon>
        <taxon>Eucestoda</taxon>
        <taxon>Diphyllobothriidea</taxon>
        <taxon>Diphyllobothriidae</taxon>
        <taxon>Schistocephalus</taxon>
    </lineage>
</organism>
<dbReference type="EMBL" id="UYSU01009774">
    <property type="protein sequence ID" value="VDL88310.1"/>
    <property type="molecule type" value="Genomic_DNA"/>
</dbReference>